<keyword evidence="3" id="KW-1185">Reference proteome</keyword>
<dbReference type="InterPro" id="IPR003033">
    <property type="entry name" value="SCP2_sterol-bd_dom"/>
</dbReference>
<dbReference type="RefSeq" id="WP_091567041.1">
    <property type="nucleotide sequence ID" value="NZ_FMZA01000004.1"/>
</dbReference>
<accession>A0A1G6JTT9</accession>
<name>A0A1G6JTT9_9BACL</name>
<feature type="domain" description="SCP2" evidence="1">
    <location>
        <begin position="20"/>
        <end position="104"/>
    </location>
</feature>
<gene>
    <name evidence="2" type="ORF">SAMN04488112_104183</name>
</gene>
<sequence>MAVKETITAWVDNMNQNPEWIRDTEVVYQLEIYGEGIHQLRLKRGAAEYRGEEALPSDCTIQLSEKNFIKLAEGRLNPTTAFMTGKLKVKGDLSLALRLSSLLKQFSGTA</sequence>
<dbReference type="GO" id="GO:0005829">
    <property type="term" value="C:cytosol"/>
    <property type="evidence" value="ECO:0007669"/>
    <property type="project" value="TreeGrafter"/>
</dbReference>
<dbReference type="PANTHER" id="PTHR10094:SF25">
    <property type="entry name" value="SCP2 STEROL-BINDING DOMAIN-CONTAINING PROTEIN 1"/>
    <property type="match status" value="1"/>
</dbReference>
<evidence type="ECO:0000259" key="1">
    <source>
        <dbReference type="Pfam" id="PF02036"/>
    </source>
</evidence>
<dbReference type="Proteomes" id="UP000199387">
    <property type="component" value="Unassembled WGS sequence"/>
</dbReference>
<dbReference type="Gene3D" id="3.30.1050.10">
    <property type="entry name" value="SCP2 sterol-binding domain"/>
    <property type="match status" value="1"/>
</dbReference>
<protein>
    <submittedName>
        <fullName evidence="2">Putative sterol carrier protein</fullName>
    </submittedName>
</protein>
<dbReference type="InterPro" id="IPR036527">
    <property type="entry name" value="SCP2_sterol-bd_dom_sf"/>
</dbReference>
<organism evidence="2 3">
    <name type="scientific">Melghirimyces thermohalophilus</name>
    <dbReference type="NCBI Taxonomy" id="1236220"/>
    <lineage>
        <taxon>Bacteria</taxon>
        <taxon>Bacillati</taxon>
        <taxon>Bacillota</taxon>
        <taxon>Bacilli</taxon>
        <taxon>Bacillales</taxon>
        <taxon>Thermoactinomycetaceae</taxon>
        <taxon>Melghirimyces</taxon>
    </lineage>
</organism>
<proteinExistence type="predicted"/>
<dbReference type="PANTHER" id="PTHR10094">
    <property type="entry name" value="STEROL CARRIER PROTEIN 2 SCP-2 FAMILY PROTEIN"/>
    <property type="match status" value="1"/>
</dbReference>
<dbReference type="Pfam" id="PF02036">
    <property type="entry name" value="SCP2"/>
    <property type="match status" value="1"/>
</dbReference>
<evidence type="ECO:0000313" key="2">
    <source>
        <dbReference type="EMBL" id="SDC22113.1"/>
    </source>
</evidence>
<reference evidence="2 3" key="1">
    <citation type="submission" date="2016-10" db="EMBL/GenBank/DDBJ databases">
        <authorList>
            <person name="de Groot N.N."/>
        </authorList>
    </citation>
    <scope>NUCLEOTIDE SEQUENCE [LARGE SCALE GENOMIC DNA]</scope>
    <source>
        <strain evidence="2 3">DSM 45514</strain>
    </source>
</reference>
<evidence type="ECO:0000313" key="3">
    <source>
        <dbReference type="Proteomes" id="UP000199387"/>
    </source>
</evidence>
<dbReference type="SUPFAM" id="SSF55718">
    <property type="entry name" value="SCP-like"/>
    <property type="match status" value="1"/>
</dbReference>
<dbReference type="AlphaFoldDB" id="A0A1G6JTT9"/>
<dbReference type="EMBL" id="FMZA01000004">
    <property type="protein sequence ID" value="SDC22113.1"/>
    <property type="molecule type" value="Genomic_DNA"/>
</dbReference>
<dbReference type="OrthoDB" id="9804656at2"/>